<gene>
    <name evidence="2" type="ORF">METZ01_LOCUS149157</name>
</gene>
<feature type="non-terminal residue" evidence="2">
    <location>
        <position position="1"/>
    </location>
</feature>
<protein>
    <recommendedName>
        <fullName evidence="1">Hydantoinase B/oxoprolinase domain-containing protein</fullName>
    </recommendedName>
</protein>
<dbReference type="AlphaFoldDB" id="A0A382A5U9"/>
<name>A0A382A5U9_9ZZZZ</name>
<dbReference type="InterPro" id="IPR003692">
    <property type="entry name" value="Hydantoinase_B"/>
</dbReference>
<dbReference type="PANTHER" id="PTHR11365:SF23">
    <property type="entry name" value="HYPOTHETICAL 5-OXOPROLINASE (EUROFUNG)-RELATED"/>
    <property type="match status" value="1"/>
</dbReference>
<organism evidence="2">
    <name type="scientific">marine metagenome</name>
    <dbReference type="NCBI Taxonomy" id="408172"/>
    <lineage>
        <taxon>unclassified sequences</taxon>
        <taxon>metagenomes</taxon>
        <taxon>ecological metagenomes</taxon>
    </lineage>
</organism>
<sequence>CDGYLEEFELKLKMFIKNNNLIFDFTGSSKQQWHSAINAAYAISYSTLVYPVKCMLASKIPNNDGLVVPIKMVAPEGSIVNCTFPAPVKARAKVIKHIPPLVFGAFEKILPDQVISAAGGIFPIHFVGKNDDLKHFAVHMLPHGGLGAMKNSDGKYPSAYPHNSIVTPSEIIESKCPVKVVSKEIIVDSCGAGKFRGGPGQKIVFKNIGKNTITLTIRPDMIKYPASGLSGGSDGINGSVILNKTKIYDFKPIEWKSGEEVSLIVPSGGGYGDPKYRSEKDIINDLINGIYNVETVNKIYKKKYRKKDIERMKINNISSVLNNETTI</sequence>
<accession>A0A382A5U9</accession>
<dbReference type="PANTHER" id="PTHR11365">
    <property type="entry name" value="5-OXOPROLINASE RELATED"/>
    <property type="match status" value="1"/>
</dbReference>
<reference evidence="2" key="1">
    <citation type="submission" date="2018-05" db="EMBL/GenBank/DDBJ databases">
        <authorList>
            <person name="Lanie J.A."/>
            <person name="Ng W.-L."/>
            <person name="Kazmierczak K.M."/>
            <person name="Andrzejewski T.M."/>
            <person name="Davidsen T.M."/>
            <person name="Wayne K.J."/>
            <person name="Tettelin H."/>
            <person name="Glass J.I."/>
            <person name="Rusch D."/>
            <person name="Podicherti R."/>
            <person name="Tsui H.-C.T."/>
            <person name="Winkler M.E."/>
        </authorList>
    </citation>
    <scope>NUCLEOTIDE SEQUENCE</scope>
</reference>
<proteinExistence type="predicted"/>
<dbReference type="Pfam" id="PF02538">
    <property type="entry name" value="Hydantoinase_B"/>
    <property type="match status" value="1"/>
</dbReference>
<dbReference type="GO" id="GO:0006749">
    <property type="term" value="P:glutathione metabolic process"/>
    <property type="evidence" value="ECO:0007669"/>
    <property type="project" value="TreeGrafter"/>
</dbReference>
<evidence type="ECO:0000259" key="1">
    <source>
        <dbReference type="Pfam" id="PF02538"/>
    </source>
</evidence>
<evidence type="ECO:0000313" key="2">
    <source>
        <dbReference type="EMBL" id="SVA96303.1"/>
    </source>
</evidence>
<dbReference type="EMBL" id="UINC01023838">
    <property type="protein sequence ID" value="SVA96303.1"/>
    <property type="molecule type" value="Genomic_DNA"/>
</dbReference>
<dbReference type="GO" id="GO:0005829">
    <property type="term" value="C:cytosol"/>
    <property type="evidence" value="ECO:0007669"/>
    <property type="project" value="TreeGrafter"/>
</dbReference>
<feature type="domain" description="Hydantoinase B/oxoprolinase" evidence="1">
    <location>
        <begin position="6"/>
        <end position="274"/>
    </location>
</feature>
<dbReference type="GO" id="GO:0017168">
    <property type="term" value="F:5-oxoprolinase (ATP-hydrolyzing) activity"/>
    <property type="evidence" value="ECO:0007669"/>
    <property type="project" value="TreeGrafter"/>
</dbReference>
<dbReference type="InterPro" id="IPR045079">
    <property type="entry name" value="Oxoprolinase-like"/>
</dbReference>